<gene>
    <name evidence="1" type="ORF">A2Y64_02975</name>
</gene>
<dbReference type="EMBL" id="MFAF01000024">
    <property type="protein sequence ID" value="OGD78807.1"/>
    <property type="molecule type" value="Genomic_DNA"/>
</dbReference>
<comment type="caution">
    <text evidence="1">The sequence shown here is derived from an EMBL/GenBank/DDBJ whole genome shotgun (WGS) entry which is preliminary data.</text>
</comment>
<protein>
    <submittedName>
        <fullName evidence="1">Uncharacterized protein</fullName>
    </submittedName>
</protein>
<accession>A0A1F5FGX9</accession>
<dbReference type="AlphaFoldDB" id="A0A1F5FGX9"/>
<name>A0A1F5FGX9_9BACT</name>
<evidence type="ECO:0000313" key="1">
    <source>
        <dbReference type="EMBL" id="OGD78807.1"/>
    </source>
</evidence>
<dbReference type="Proteomes" id="UP000177187">
    <property type="component" value="Unassembled WGS sequence"/>
</dbReference>
<reference evidence="1 2" key="1">
    <citation type="journal article" date="2016" name="Nat. Commun.">
        <title>Thousands of microbial genomes shed light on interconnected biogeochemical processes in an aquifer system.</title>
        <authorList>
            <person name="Anantharaman K."/>
            <person name="Brown C.T."/>
            <person name="Hug L.A."/>
            <person name="Sharon I."/>
            <person name="Castelle C.J."/>
            <person name="Probst A.J."/>
            <person name="Thomas B.C."/>
            <person name="Singh A."/>
            <person name="Wilkins M.J."/>
            <person name="Karaoz U."/>
            <person name="Brodie E.L."/>
            <person name="Williams K.H."/>
            <person name="Hubbard S.S."/>
            <person name="Banfield J.F."/>
        </authorList>
    </citation>
    <scope>NUCLEOTIDE SEQUENCE [LARGE SCALE GENOMIC DNA]</scope>
</reference>
<evidence type="ECO:0000313" key="2">
    <source>
        <dbReference type="Proteomes" id="UP000177187"/>
    </source>
</evidence>
<organism evidence="1 2">
    <name type="scientific">Candidatus Coatesbacteria bacterium RBG_13_66_14</name>
    <dbReference type="NCBI Taxonomy" id="1817816"/>
    <lineage>
        <taxon>Bacteria</taxon>
        <taxon>Candidatus Coatesiibacteriota</taxon>
    </lineage>
</organism>
<proteinExistence type="predicted"/>
<sequence>METVLVAVDPELVGRQLKIEDDPLGRIARLLPGIKLVFIRSAALAEHLATLGGPAALTYYRDRTEEVLPARVNPDDFPDRLSAMLAGAAEAAGASFVLTDNQELTHLPYPGGRFVDEWDLADALGPGETPEALVAGQKTESVFKCADEIQCNMLVGLLEGEAIPCLVKSQEVTSLDGLLATGAGFWADLHVFVGDADRARRLIGEYLAARTQE</sequence>